<dbReference type="KEGG" id="mlr:MELLADRAFT_105371"/>
<organism evidence="3">
    <name type="scientific">Melampsora larici-populina (strain 98AG31 / pathotype 3-4-7)</name>
    <name type="common">Poplar leaf rust fungus</name>
    <dbReference type="NCBI Taxonomy" id="747676"/>
    <lineage>
        <taxon>Eukaryota</taxon>
        <taxon>Fungi</taxon>
        <taxon>Dikarya</taxon>
        <taxon>Basidiomycota</taxon>
        <taxon>Pucciniomycotina</taxon>
        <taxon>Pucciniomycetes</taxon>
        <taxon>Pucciniales</taxon>
        <taxon>Melampsoraceae</taxon>
        <taxon>Melampsora</taxon>
    </lineage>
</organism>
<dbReference type="RefSeq" id="XP_007408823.1">
    <property type="nucleotide sequence ID" value="XM_007408761.1"/>
</dbReference>
<keyword evidence="3" id="KW-1185">Reference proteome</keyword>
<feature type="chain" id="PRO_5003320797" description="Secreted protein" evidence="1">
    <location>
        <begin position="19"/>
        <end position="117"/>
    </location>
</feature>
<dbReference type="InParanoid" id="F4RHX1"/>
<dbReference type="AlphaFoldDB" id="F4RHX1"/>
<gene>
    <name evidence="2" type="ORF">MELLADRAFT_105371</name>
</gene>
<proteinExistence type="predicted"/>
<sequence>MTPFLVNFFGGLLRFLFASFLSFLENCYYYTTHSVSNLILEGRAITEEHSINKRQEEVEENIGESTKLKQVTNKGAVEENGGLRFPNQFQPIDLSSPGCFEYGTARKRLVTEEEIVV</sequence>
<evidence type="ECO:0008006" key="4">
    <source>
        <dbReference type="Google" id="ProtNLM"/>
    </source>
</evidence>
<name>F4RHX1_MELLP</name>
<feature type="signal peptide" evidence="1">
    <location>
        <begin position="1"/>
        <end position="18"/>
    </location>
</feature>
<protein>
    <recommendedName>
        <fullName evidence="4">Secreted protein</fullName>
    </recommendedName>
</protein>
<keyword evidence="1" id="KW-0732">Signal</keyword>
<evidence type="ECO:0000313" key="3">
    <source>
        <dbReference type="Proteomes" id="UP000001072"/>
    </source>
</evidence>
<dbReference type="GeneID" id="18922586"/>
<dbReference type="Proteomes" id="UP000001072">
    <property type="component" value="Unassembled WGS sequence"/>
</dbReference>
<dbReference type="HOGENOM" id="CLU_2085340_0_0_1"/>
<reference evidence="3" key="1">
    <citation type="journal article" date="2011" name="Proc. Natl. Acad. Sci. U.S.A.">
        <title>Obligate biotrophy features unraveled by the genomic analysis of rust fungi.</title>
        <authorList>
            <person name="Duplessis S."/>
            <person name="Cuomo C.A."/>
            <person name="Lin Y.-C."/>
            <person name="Aerts A."/>
            <person name="Tisserant E."/>
            <person name="Veneault-Fourrey C."/>
            <person name="Joly D.L."/>
            <person name="Hacquard S."/>
            <person name="Amselem J."/>
            <person name="Cantarel B.L."/>
            <person name="Chiu R."/>
            <person name="Coutinho P.M."/>
            <person name="Feau N."/>
            <person name="Field M."/>
            <person name="Frey P."/>
            <person name="Gelhaye E."/>
            <person name="Goldberg J."/>
            <person name="Grabherr M.G."/>
            <person name="Kodira C.D."/>
            <person name="Kohler A."/>
            <person name="Kuees U."/>
            <person name="Lindquist E.A."/>
            <person name="Lucas S.M."/>
            <person name="Mago R."/>
            <person name="Mauceli E."/>
            <person name="Morin E."/>
            <person name="Murat C."/>
            <person name="Pangilinan J.L."/>
            <person name="Park R."/>
            <person name="Pearson M."/>
            <person name="Quesneville H."/>
            <person name="Rouhier N."/>
            <person name="Sakthikumar S."/>
            <person name="Salamov A.A."/>
            <person name="Schmutz J."/>
            <person name="Selles B."/>
            <person name="Shapiro H."/>
            <person name="Tanguay P."/>
            <person name="Tuskan G.A."/>
            <person name="Henrissat B."/>
            <person name="Van de Peer Y."/>
            <person name="Rouze P."/>
            <person name="Ellis J.G."/>
            <person name="Dodds P.N."/>
            <person name="Schein J.E."/>
            <person name="Zhong S."/>
            <person name="Hamelin R.C."/>
            <person name="Grigoriev I.V."/>
            <person name="Szabo L.J."/>
            <person name="Martin F."/>
        </authorList>
    </citation>
    <scope>NUCLEOTIDE SEQUENCE [LARGE SCALE GENOMIC DNA]</scope>
    <source>
        <strain evidence="3">98AG31 / pathotype 3-4-7</strain>
    </source>
</reference>
<evidence type="ECO:0000256" key="1">
    <source>
        <dbReference type="SAM" id="SignalP"/>
    </source>
</evidence>
<accession>F4RHX1</accession>
<dbReference type="EMBL" id="GL883102">
    <property type="protein sequence ID" value="EGG08058.1"/>
    <property type="molecule type" value="Genomic_DNA"/>
</dbReference>
<dbReference type="VEuPathDB" id="FungiDB:MELLADRAFT_105371"/>
<evidence type="ECO:0000313" key="2">
    <source>
        <dbReference type="EMBL" id="EGG08058.1"/>
    </source>
</evidence>